<dbReference type="Proteomes" id="UP000634134">
    <property type="component" value="Unassembled WGS sequence"/>
</dbReference>
<comment type="caution">
    <text evidence="2">The sequence shown here is derived from an EMBL/GenBank/DDBJ whole genome shotgun (WGS) entry which is preliminary data.</text>
</comment>
<dbReference type="PANTHER" id="PTHR10357:SF209">
    <property type="entry name" value="PERIPLASMIC ALPHA-AMYLASE"/>
    <property type="match status" value="1"/>
</dbReference>
<evidence type="ECO:0000313" key="3">
    <source>
        <dbReference type="Proteomes" id="UP000634134"/>
    </source>
</evidence>
<dbReference type="Pfam" id="PF00128">
    <property type="entry name" value="Alpha-amylase"/>
    <property type="match status" value="1"/>
</dbReference>
<dbReference type="PANTHER" id="PTHR10357">
    <property type="entry name" value="ALPHA-AMYLASE FAMILY MEMBER"/>
    <property type="match status" value="1"/>
</dbReference>
<dbReference type="InterPro" id="IPR017853">
    <property type="entry name" value="GH"/>
</dbReference>
<dbReference type="SUPFAM" id="SSF51445">
    <property type="entry name" value="(Trans)glycosidases"/>
    <property type="match status" value="1"/>
</dbReference>
<keyword evidence="3" id="KW-1185">Reference proteome</keyword>
<organism evidence="2 3">
    <name type="scientific">Dyadobacter subterraneus</name>
    <dbReference type="NCBI Taxonomy" id="2773304"/>
    <lineage>
        <taxon>Bacteria</taxon>
        <taxon>Pseudomonadati</taxon>
        <taxon>Bacteroidota</taxon>
        <taxon>Cytophagia</taxon>
        <taxon>Cytophagales</taxon>
        <taxon>Spirosomataceae</taxon>
        <taxon>Dyadobacter</taxon>
    </lineage>
</organism>
<dbReference type="EMBL" id="JACYGY010000001">
    <property type="protein sequence ID" value="MBE9460640.1"/>
    <property type="molecule type" value="Genomic_DNA"/>
</dbReference>
<dbReference type="CDD" id="cd11352">
    <property type="entry name" value="AmyAc_5"/>
    <property type="match status" value="1"/>
</dbReference>
<accession>A0ABR9W5A5</accession>
<gene>
    <name evidence="2" type="ORF">IEE83_01985</name>
</gene>
<name>A0ABR9W5A5_9BACT</name>
<dbReference type="Gene3D" id="3.20.20.80">
    <property type="entry name" value="Glycosidases"/>
    <property type="match status" value="1"/>
</dbReference>
<protein>
    <submittedName>
        <fullName evidence="2">Alpha-amylase</fullName>
    </submittedName>
</protein>
<proteinExistence type="predicted"/>
<dbReference type="RefSeq" id="WP_194118958.1">
    <property type="nucleotide sequence ID" value="NZ_JACYGY010000001.1"/>
</dbReference>
<feature type="domain" description="Glycosyl hydrolase family 13 catalytic" evidence="1">
    <location>
        <begin position="34"/>
        <end position="493"/>
    </location>
</feature>
<sequence length="606" mass="67991">MGNLKSISDIDFHNLIKPEYFPSPDAWEDQVLYFLLLDRFSDNKEKGFLDNEGNIIGTGNTAKYLPVDFENAIQTDPEAATWREAGQKFVGGNLVGLKSKIGYLKRLGISAIWISPVFKQVASQETYHGYGIQDFLDIEPRFGTTQDLIDVVKTAHEHGIYVILDIILNHSGDVFGYINGQPDYQNGKTFPVEGFRNAAGTPDLPLGLVGDDKYPDAAIWPKELQTADAFTQKGKIIHWDDSPEFLEGDFEVLKDLHHGSGTVDNYSPSDTLIALTKAYKYWIALTDIDGFRIDTVKHMDPGATRYFASVIKEFTMTIGKENFYLIGEITGGRQRAFDTLEITGLNAALGIDDIPDKMEYLVKGYRNPADYFNLFRNSELVHKESHIWFRNKVVTLFDDHDQVRKGDNKARFCANDSGALSLIAVVGLNLTSLGIPCIYYGTEQGFDGKGGNDRYIRESMFGGDFGAFRSKHAHFFDEENPRFPEIAKIAAIRKEHFALRRGRQYLRQISGNGTEFGYPVLMGDRMTTIVAWSRICDEEEILCAFNTDQENETIAYVTIDESLHEIDSNLKCLYASAPSPAQVNVETRNGKAVRLTIPPAGFVIYG</sequence>
<dbReference type="InterPro" id="IPR006047">
    <property type="entry name" value="GH13_cat_dom"/>
</dbReference>
<evidence type="ECO:0000313" key="2">
    <source>
        <dbReference type="EMBL" id="MBE9460640.1"/>
    </source>
</evidence>
<evidence type="ECO:0000259" key="1">
    <source>
        <dbReference type="SMART" id="SM00642"/>
    </source>
</evidence>
<reference evidence="3" key="1">
    <citation type="submission" date="2023-07" db="EMBL/GenBank/DDBJ databases">
        <title>Dyadobacter sp. nov 'subterranea' isolated from contaminted grondwater.</title>
        <authorList>
            <person name="Szabo I."/>
            <person name="Al-Omari J."/>
            <person name="Szerdahelyi S.G."/>
            <person name="Rado J."/>
        </authorList>
    </citation>
    <scope>NUCLEOTIDE SEQUENCE [LARGE SCALE GENOMIC DNA]</scope>
    <source>
        <strain evidence="3">UP-52</strain>
    </source>
</reference>
<dbReference type="SMART" id="SM00642">
    <property type="entry name" value="Aamy"/>
    <property type="match status" value="1"/>
</dbReference>